<accession>X1S6Z8</accession>
<feature type="non-terminal residue" evidence="2">
    <location>
        <position position="49"/>
    </location>
</feature>
<evidence type="ECO:0000256" key="1">
    <source>
        <dbReference type="SAM" id="Phobius"/>
    </source>
</evidence>
<comment type="caution">
    <text evidence="2">The sequence shown here is derived from an EMBL/GenBank/DDBJ whole genome shotgun (WGS) entry which is preliminary data.</text>
</comment>
<keyword evidence="1" id="KW-0812">Transmembrane</keyword>
<reference evidence="2" key="1">
    <citation type="journal article" date="2014" name="Front. Microbiol.">
        <title>High frequency of phylogenetically diverse reductive dehalogenase-homologous genes in deep subseafloor sedimentary metagenomes.</title>
        <authorList>
            <person name="Kawai M."/>
            <person name="Futagami T."/>
            <person name="Toyoda A."/>
            <person name="Takaki Y."/>
            <person name="Nishi S."/>
            <person name="Hori S."/>
            <person name="Arai W."/>
            <person name="Tsubouchi T."/>
            <person name="Morono Y."/>
            <person name="Uchiyama I."/>
            <person name="Ito T."/>
            <person name="Fujiyama A."/>
            <person name="Inagaki F."/>
            <person name="Takami H."/>
        </authorList>
    </citation>
    <scope>NUCLEOTIDE SEQUENCE</scope>
    <source>
        <strain evidence="2">Expedition CK06-06</strain>
    </source>
</reference>
<sequence length="49" mass="5123">MLETGISLLILIGLLLAGVPVAFAFAAGVLFMIFALGYDPSFLLAFSFA</sequence>
<dbReference type="EMBL" id="BARW01004482">
    <property type="protein sequence ID" value="GAI63564.1"/>
    <property type="molecule type" value="Genomic_DNA"/>
</dbReference>
<feature type="transmembrane region" description="Helical" evidence="1">
    <location>
        <begin position="6"/>
        <end position="36"/>
    </location>
</feature>
<gene>
    <name evidence="2" type="ORF">S12H4_10466</name>
</gene>
<protein>
    <recommendedName>
        <fullName evidence="3">TRAP C4-dicarboxylate transport system permease DctM subunit domain-containing protein</fullName>
    </recommendedName>
</protein>
<evidence type="ECO:0008006" key="3">
    <source>
        <dbReference type="Google" id="ProtNLM"/>
    </source>
</evidence>
<evidence type="ECO:0000313" key="2">
    <source>
        <dbReference type="EMBL" id="GAI63564.1"/>
    </source>
</evidence>
<keyword evidence="1" id="KW-0472">Membrane</keyword>
<name>X1S6Z8_9ZZZZ</name>
<organism evidence="2">
    <name type="scientific">marine sediment metagenome</name>
    <dbReference type="NCBI Taxonomy" id="412755"/>
    <lineage>
        <taxon>unclassified sequences</taxon>
        <taxon>metagenomes</taxon>
        <taxon>ecological metagenomes</taxon>
    </lineage>
</organism>
<keyword evidence="1" id="KW-1133">Transmembrane helix</keyword>
<proteinExistence type="predicted"/>
<dbReference type="AlphaFoldDB" id="X1S6Z8"/>